<reference evidence="1" key="1">
    <citation type="journal article" date="2015" name="Genome Biol. Evol.">
        <title>Organellar Genomes of White Spruce (Picea glauca): Assembly and Annotation.</title>
        <authorList>
            <person name="Jackman S.D."/>
            <person name="Warren R.L."/>
            <person name="Gibb E.A."/>
            <person name="Vandervalk B.P."/>
            <person name="Mohamadi H."/>
            <person name="Chu J."/>
            <person name="Raymond A."/>
            <person name="Pleasance S."/>
            <person name="Coope R."/>
            <person name="Wildung M.R."/>
            <person name="Ritland C.E."/>
            <person name="Bousquet J."/>
            <person name="Jones S.J."/>
            <person name="Bohlmann J."/>
            <person name="Birol I."/>
        </authorList>
    </citation>
    <scope>NUCLEOTIDE SEQUENCE [LARGE SCALE GENOMIC DNA]</scope>
    <source>
        <tissue evidence="1">Flushing bud</tissue>
    </source>
</reference>
<comment type="caution">
    <text evidence="1">The sequence shown here is derived from an EMBL/GenBank/DDBJ whole genome shotgun (WGS) entry which is preliminary data.</text>
</comment>
<protein>
    <submittedName>
        <fullName evidence="1">Uncharacterized protein</fullName>
    </submittedName>
</protein>
<gene>
    <name evidence="1" type="ORF">ABT39_MTgene3091</name>
</gene>
<proteinExistence type="predicted"/>
<name>A0A101M2J7_PICGL</name>
<geneLocation type="mitochondrion" evidence="1"/>
<sequence>MFASSTHVLSRYPMYCYTMVTRLEMYTPIVISETQTMYTPRISIYHTPKVISTTITPVQILLLSDYDLCFQDWMHQKPST</sequence>
<dbReference type="AlphaFoldDB" id="A0A101M2J7"/>
<organism evidence="1">
    <name type="scientific">Picea glauca</name>
    <name type="common">White spruce</name>
    <name type="synonym">Pinus glauca</name>
    <dbReference type="NCBI Taxonomy" id="3330"/>
    <lineage>
        <taxon>Eukaryota</taxon>
        <taxon>Viridiplantae</taxon>
        <taxon>Streptophyta</taxon>
        <taxon>Embryophyta</taxon>
        <taxon>Tracheophyta</taxon>
        <taxon>Spermatophyta</taxon>
        <taxon>Pinopsida</taxon>
        <taxon>Pinidae</taxon>
        <taxon>Conifers I</taxon>
        <taxon>Pinales</taxon>
        <taxon>Pinaceae</taxon>
        <taxon>Picea</taxon>
    </lineage>
</organism>
<accession>A0A101M2J7</accession>
<dbReference type="EMBL" id="LKAM01000002">
    <property type="protein sequence ID" value="KUM49864.1"/>
    <property type="molecule type" value="Genomic_DNA"/>
</dbReference>
<evidence type="ECO:0000313" key="1">
    <source>
        <dbReference type="EMBL" id="KUM49864.1"/>
    </source>
</evidence>
<keyword evidence="1" id="KW-0496">Mitochondrion</keyword>